<reference evidence="1 2" key="1">
    <citation type="submission" date="2016-04" db="EMBL/GenBank/DDBJ databases">
        <title>Genome sequence of Methanobrevibacter cuticularis DSM 11139.</title>
        <authorList>
            <person name="Poehlein A."/>
            <person name="Seedorf H."/>
            <person name="Daniel R."/>
        </authorList>
    </citation>
    <scope>NUCLEOTIDE SEQUENCE [LARGE SCALE GENOMIC DNA]</scope>
    <source>
        <strain evidence="1 2">DSM 11139</strain>
    </source>
</reference>
<accession>A0A166CQS3</accession>
<proteinExistence type="predicted"/>
<dbReference type="PATRIC" id="fig|47311.3.peg.1182"/>
<dbReference type="AlphaFoldDB" id="A0A166CQS3"/>
<dbReference type="Proteomes" id="UP000077275">
    <property type="component" value="Unassembled WGS sequence"/>
</dbReference>
<evidence type="ECO:0008006" key="3">
    <source>
        <dbReference type="Google" id="ProtNLM"/>
    </source>
</evidence>
<name>A0A166CQS3_9EURY</name>
<evidence type="ECO:0000313" key="2">
    <source>
        <dbReference type="Proteomes" id="UP000077275"/>
    </source>
</evidence>
<organism evidence="1 2">
    <name type="scientific">Methanobrevibacter cuticularis</name>
    <dbReference type="NCBI Taxonomy" id="47311"/>
    <lineage>
        <taxon>Archaea</taxon>
        <taxon>Methanobacteriati</taxon>
        <taxon>Methanobacteriota</taxon>
        <taxon>Methanomada group</taxon>
        <taxon>Methanobacteria</taxon>
        <taxon>Methanobacteriales</taxon>
        <taxon>Methanobacteriaceae</taxon>
        <taxon>Methanobrevibacter</taxon>
    </lineage>
</organism>
<comment type="caution">
    <text evidence="1">The sequence shown here is derived from an EMBL/GenBank/DDBJ whole genome shotgun (WGS) entry which is preliminary data.</text>
</comment>
<protein>
    <recommendedName>
        <fullName evidence="3">DDE domain-containing protein</fullName>
    </recommendedName>
</protein>
<keyword evidence="2" id="KW-1185">Reference proteome</keyword>
<sequence length="266" mass="31398">MSNKNKNNHQYKFCNDDIFNVFVRFEKNIVYLKPNMSPLIVPLMIQMMDDDVIFCYERYNKICPLCEGKLNANGRYPISINKCIDVEKQQYFCKECKESFITNIDLVDKNSCYMKEISLQGLNLGSIDYISLEKMSEIIEQFYGHAPAKQTILNHIDNNYEEFITKEEEKIEKELKKANIKPSGVYHYDEQYIFISKELYLRLIILDNKTKMIIAEELVHNNKFNKKFVKKFIHTNLNNLPLKGIITDGVNYYPEIIDELGVEHQL</sequence>
<evidence type="ECO:0000313" key="1">
    <source>
        <dbReference type="EMBL" id="KZX16097.1"/>
    </source>
</evidence>
<dbReference type="EMBL" id="LWMW01000099">
    <property type="protein sequence ID" value="KZX16097.1"/>
    <property type="molecule type" value="Genomic_DNA"/>
</dbReference>
<gene>
    <name evidence="1" type="ORF">MBCUT_10740</name>
</gene>
<dbReference type="STRING" id="47311.MBCUT_10740"/>